<dbReference type="GO" id="GO:0004823">
    <property type="term" value="F:leucine-tRNA ligase activity"/>
    <property type="evidence" value="ECO:0007669"/>
    <property type="project" value="UniProtKB-EC"/>
</dbReference>
<evidence type="ECO:0000256" key="3">
    <source>
        <dbReference type="ARBA" id="ARBA00022598"/>
    </source>
</evidence>
<accession>A0A7R8VHK8</accession>
<keyword evidence="5" id="KW-0067">ATP-binding</keyword>
<protein>
    <recommendedName>
        <fullName evidence="2">leucine--tRNA ligase</fullName>
        <ecNumber evidence="2">6.1.1.4</ecNumber>
    </recommendedName>
</protein>
<dbReference type="PANTHER" id="PTHR43740:SF2">
    <property type="entry name" value="LEUCINE--TRNA LIGASE, MITOCHONDRIAL"/>
    <property type="match status" value="1"/>
</dbReference>
<evidence type="ECO:0000256" key="4">
    <source>
        <dbReference type="ARBA" id="ARBA00022741"/>
    </source>
</evidence>
<gene>
    <name evidence="9" type="ORF">TDIB3V08_LOCUS3563</name>
</gene>
<keyword evidence="7" id="KW-0030">Aminoacyl-tRNA synthetase</keyword>
<feature type="domain" description="Aminoacyl-tRNA synthetase class Ia" evidence="8">
    <location>
        <begin position="89"/>
        <end position="120"/>
    </location>
</feature>
<reference evidence="9" key="1">
    <citation type="submission" date="2020-11" db="EMBL/GenBank/DDBJ databases">
        <authorList>
            <person name="Tran Van P."/>
        </authorList>
    </citation>
    <scope>NUCLEOTIDE SEQUENCE</scope>
</reference>
<evidence type="ECO:0000259" key="8">
    <source>
        <dbReference type="Pfam" id="PF00133"/>
    </source>
</evidence>
<evidence type="ECO:0000313" key="9">
    <source>
        <dbReference type="EMBL" id="CAD7197252.1"/>
    </source>
</evidence>
<dbReference type="Gene3D" id="1.10.730.10">
    <property type="entry name" value="Isoleucyl-tRNA Synthetase, Domain 1"/>
    <property type="match status" value="1"/>
</dbReference>
<dbReference type="GO" id="GO:0005739">
    <property type="term" value="C:mitochondrion"/>
    <property type="evidence" value="ECO:0007669"/>
    <property type="project" value="TreeGrafter"/>
</dbReference>
<dbReference type="AlphaFoldDB" id="A0A7R8VHK8"/>
<organism evidence="9">
    <name type="scientific">Timema douglasi</name>
    <name type="common">Walking stick</name>
    <dbReference type="NCBI Taxonomy" id="61478"/>
    <lineage>
        <taxon>Eukaryota</taxon>
        <taxon>Metazoa</taxon>
        <taxon>Ecdysozoa</taxon>
        <taxon>Arthropoda</taxon>
        <taxon>Hexapoda</taxon>
        <taxon>Insecta</taxon>
        <taxon>Pterygota</taxon>
        <taxon>Neoptera</taxon>
        <taxon>Polyneoptera</taxon>
        <taxon>Phasmatodea</taxon>
        <taxon>Timematodea</taxon>
        <taxon>Timematoidea</taxon>
        <taxon>Timematidae</taxon>
        <taxon>Timema</taxon>
    </lineage>
</organism>
<dbReference type="SUPFAM" id="SSF52374">
    <property type="entry name" value="Nucleotidylyl transferase"/>
    <property type="match status" value="1"/>
</dbReference>
<evidence type="ECO:0000256" key="5">
    <source>
        <dbReference type="ARBA" id="ARBA00022840"/>
    </source>
</evidence>
<comment type="similarity">
    <text evidence="1">Belongs to the class-I aminoacyl-tRNA synthetase family.</text>
</comment>
<dbReference type="EC" id="6.1.1.4" evidence="2"/>
<keyword evidence="3" id="KW-0436">Ligase</keyword>
<proteinExistence type="inferred from homology"/>
<dbReference type="GO" id="GO:0005524">
    <property type="term" value="F:ATP binding"/>
    <property type="evidence" value="ECO:0007669"/>
    <property type="project" value="UniProtKB-KW"/>
</dbReference>
<sequence>MGMWKNTISSHPKLFGLSMLVWRALVVVDQNLRAVTSFPHSVLMLCSVYIFFSTRSSRRMAGETSPFMILRRKQPVEKDTGQPVITTWEKMSKSKHNGVDPDDMLKDYGIDTTRLLILADVSPTSHRHWTVDSELLGHLHCVLLYTVFLYT</sequence>
<name>A0A7R8VHK8_TIMDO</name>
<keyword evidence="6" id="KW-0648">Protein biosynthesis</keyword>
<dbReference type="Pfam" id="PF00133">
    <property type="entry name" value="tRNA-synt_1"/>
    <property type="match status" value="1"/>
</dbReference>
<dbReference type="InterPro" id="IPR002300">
    <property type="entry name" value="aa-tRNA-synth_Ia"/>
</dbReference>
<evidence type="ECO:0000256" key="2">
    <source>
        <dbReference type="ARBA" id="ARBA00013164"/>
    </source>
</evidence>
<dbReference type="GO" id="GO:0006429">
    <property type="term" value="P:leucyl-tRNA aminoacylation"/>
    <property type="evidence" value="ECO:0007669"/>
    <property type="project" value="InterPro"/>
</dbReference>
<dbReference type="InterPro" id="IPR002302">
    <property type="entry name" value="Leu-tRNA-ligase"/>
</dbReference>
<dbReference type="EMBL" id="OA565558">
    <property type="protein sequence ID" value="CAD7197252.1"/>
    <property type="molecule type" value="Genomic_DNA"/>
</dbReference>
<dbReference type="PANTHER" id="PTHR43740">
    <property type="entry name" value="LEUCYL-TRNA SYNTHETASE"/>
    <property type="match status" value="1"/>
</dbReference>
<evidence type="ECO:0000256" key="1">
    <source>
        <dbReference type="ARBA" id="ARBA00005594"/>
    </source>
</evidence>
<evidence type="ECO:0000256" key="6">
    <source>
        <dbReference type="ARBA" id="ARBA00022917"/>
    </source>
</evidence>
<dbReference type="GO" id="GO:0032543">
    <property type="term" value="P:mitochondrial translation"/>
    <property type="evidence" value="ECO:0007669"/>
    <property type="project" value="TreeGrafter"/>
</dbReference>
<evidence type="ECO:0000256" key="7">
    <source>
        <dbReference type="ARBA" id="ARBA00023146"/>
    </source>
</evidence>
<keyword evidence="4" id="KW-0547">Nucleotide-binding</keyword>